<feature type="transmembrane region" description="Helical" evidence="13">
    <location>
        <begin position="164"/>
        <end position="183"/>
    </location>
</feature>
<evidence type="ECO:0000256" key="13">
    <source>
        <dbReference type="SAM" id="Phobius"/>
    </source>
</evidence>
<reference evidence="15" key="1">
    <citation type="submission" date="2021-04" db="EMBL/GenBank/DDBJ databases">
        <title>Genome sequence of Woronichinia naegeliana from Washington state freshwater lake bloom.</title>
        <authorList>
            <person name="Dreher T.W."/>
        </authorList>
    </citation>
    <scope>NUCLEOTIDE SEQUENCE</scope>
    <source>
        <strain evidence="15">WA131</strain>
    </source>
</reference>
<dbReference type="GO" id="GO:0005886">
    <property type="term" value="C:plasma membrane"/>
    <property type="evidence" value="ECO:0007669"/>
    <property type="project" value="UniProtKB-SubCell"/>
</dbReference>
<dbReference type="Proteomes" id="UP001065613">
    <property type="component" value="Chromosome"/>
</dbReference>
<gene>
    <name evidence="15" type="ORF">KA717_00935</name>
</gene>
<feature type="transmembrane region" description="Helical" evidence="13">
    <location>
        <begin position="97"/>
        <end position="116"/>
    </location>
</feature>
<dbReference type="GO" id="GO:0051453">
    <property type="term" value="P:regulation of intracellular pH"/>
    <property type="evidence" value="ECO:0007669"/>
    <property type="project" value="TreeGrafter"/>
</dbReference>
<sequence>MSFESAADAAIQQNLEQFVVVLSVSLTVATLSRIVPWLRKIPYTLLLVIVGLGLAFVDVRLVNLSPQLILEIFLPPLLFEAAWNVRWRDLKSNWFPVTLFTIFGVIISIIIIAFGLSQFTNLTLPTALLVGASLSTTDPVSVVSLFRQLGASKKLSILMEGESLFNDGVAVVAFVLLVSLPFGSELLSLPVILPLFFSFVGIGVGIGCIIGFGISYLTQRFDLPLVEQSLTLVSAYATYLITEELGGSGVIGVVTVGIILGNYGSRNGMNPRTRLLVSEFWDFLAFFVNSIVFLLIGDQVRLASLADNVTVICVGIGAVLVSRFITIFGLSGLSNWLVKSQIGYKEQTVLWWGGLRGSVSVALALSVPASLAQRQEIINTVFGVVLFTLLVQGLTIQGMLERFNLIGDQALKQEYSALLARQSALRRVLDYLDKLAFAGDMNTPLYQPKRVLVEEQLKQIEEELKKQQLAHPNLESLMMEQLEETLLNIEADTYAEFIRSGRLNQDLPPVLQEIFIEKETISS</sequence>
<evidence type="ECO:0000256" key="4">
    <source>
        <dbReference type="ARBA" id="ARBA00022449"/>
    </source>
</evidence>
<feature type="transmembrane region" description="Helical" evidence="13">
    <location>
        <begin position="18"/>
        <end position="36"/>
    </location>
</feature>
<evidence type="ECO:0000256" key="7">
    <source>
        <dbReference type="ARBA" id="ARBA00022989"/>
    </source>
</evidence>
<evidence type="ECO:0000256" key="2">
    <source>
        <dbReference type="ARBA" id="ARBA00007367"/>
    </source>
</evidence>
<feature type="transmembrane region" description="Helical" evidence="13">
    <location>
        <begin position="349"/>
        <end position="371"/>
    </location>
</feature>
<evidence type="ECO:0000259" key="14">
    <source>
        <dbReference type="Pfam" id="PF00999"/>
    </source>
</evidence>
<keyword evidence="6 13" id="KW-0812">Transmembrane</keyword>
<feature type="transmembrane region" description="Helical" evidence="13">
    <location>
        <begin position="43"/>
        <end position="62"/>
    </location>
</feature>
<keyword evidence="11" id="KW-0739">Sodium transport</keyword>
<dbReference type="InterPro" id="IPR018422">
    <property type="entry name" value="Cation/H_exchanger_CPA1"/>
</dbReference>
<dbReference type="GO" id="GO:0015385">
    <property type="term" value="F:sodium:proton antiporter activity"/>
    <property type="evidence" value="ECO:0007669"/>
    <property type="project" value="InterPro"/>
</dbReference>
<dbReference type="PANTHER" id="PTHR10110">
    <property type="entry name" value="SODIUM/HYDROGEN EXCHANGER"/>
    <property type="match status" value="1"/>
</dbReference>
<feature type="transmembrane region" description="Helical" evidence="13">
    <location>
        <begin position="189"/>
        <end position="214"/>
    </location>
</feature>
<feature type="transmembrane region" description="Helical" evidence="13">
    <location>
        <begin position="245"/>
        <end position="263"/>
    </location>
</feature>
<keyword evidence="4" id="KW-0050">Antiport</keyword>
<evidence type="ECO:0000256" key="12">
    <source>
        <dbReference type="SAM" id="Coils"/>
    </source>
</evidence>
<keyword evidence="7 13" id="KW-1133">Transmembrane helix</keyword>
<evidence type="ECO:0000256" key="11">
    <source>
        <dbReference type="ARBA" id="ARBA00023201"/>
    </source>
</evidence>
<feature type="coiled-coil region" evidence="12">
    <location>
        <begin position="450"/>
        <end position="477"/>
    </location>
</feature>
<dbReference type="GO" id="GO:0098719">
    <property type="term" value="P:sodium ion import across plasma membrane"/>
    <property type="evidence" value="ECO:0007669"/>
    <property type="project" value="TreeGrafter"/>
</dbReference>
<keyword evidence="10 13" id="KW-0472">Membrane</keyword>
<name>A0A977PWI9_9CYAN</name>
<keyword evidence="5" id="KW-1003">Cell membrane</keyword>
<keyword evidence="9" id="KW-0406">Ion transport</keyword>
<keyword evidence="12" id="KW-0175">Coiled coil</keyword>
<evidence type="ECO:0000256" key="5">
    <source>
        <dbReference type="ARBA" id="ARBA00022475"/>
    </source>
</evidence>
<evidence type="ECO:0000256" key="8">
    <source>
        <dbReference type="ARBA" id="ARBA00023053"/>
    </source>
</evidence>
<dbReference type="Pfam" id="PF00999">
    <property type="entry name" value="Na_H_Exchanger"/>
    <property type="match status" value="1"/>
</dbReference>
<feature type="domain" description="Cation/H+ exchanger transmembrane" evidence="14">
    <location>
        <begin position="27"/>
        <end position="401"/>
    </location>
</feature>
<protein>
    <submittedName>
        <fullName evidence="15">Sodium:proton antiporter</fullName>
    </submittedName>
</protein>
<evidence type="ECO:0000256" key="10">
    <source>
        <dbReference type="ARBA" id="ARBA00023136"/>
    </source>
</evidence>
<evidence type="ECO:0000256" key="9">
    <source>
        <dbReference type="ARBA" id="ARBA00023065"/>
    </source>
</evidence>
<keyword evidence="8" id="KW-0915">Sodium</keyword>
<dbReference type="Gene3D" id="6.10.140.1330">
    <property type="match status" value="1"/>
</dbReference>
<comment type="similarity">
    <text evidence="2">Belongs to the monovalent cation:proton antiporter 1 (CPA1) transporter (TC 2.A.36) family.</text>
</comment>
<organism evidence="15">
    <name type="scientific">Woronichinia naegeliana WA131</name>
    <dbReference type="NCBI Taxonomy" id="2824559"/>
    <lineage>
        <taxon>Bacteria</taxon>
        <taxon>Bacillati</taxon>
        <taxon>Cyanobacteriota</taxon>
        <taxon>Cyanophyceae</taxon>
        <taxon>Synechococcales</taxon>
        <taxon>Coelosphaeriaceae</taxon>
        <taxon>Woronichinia</taxon>
    </lineage>
</organism>
<comment type="subcellular location">
    <subcellularLocation>
        <location evidence="1">Cell membrane</location>
        <topology evidence="1">Multi-pass membrane protein</topology>
    </subcellularLocation>
</comment>
<dbReference type="KEGG" id="wna:KA717_00935"/>
<feature type="transmembrane region" description="Helical" evidence="13">
    <location>
        <begin position="275"/>
        <end position="297"/>
    </location>
</feature>
<dbReference type="PANTHER" id="PTHR10110:SF195">
    <property type="entry name" value="NA(+)_H(+) ANTIPORTER NHAS2"/>
    <property type="match status" value="1"/>
</dbReference>
<dbReference type="AlphaFoldDB" id="A0A977PWI9"/>
<feature type="transmembrane region" description="Helical" evidence="13">
    <location>
        <begin position="309"/>
        <end position="337"/>
    </location>
</feature>
<keyword evidence="3" id="KW-0813">Transport</keyword>
<dbReference type="InterPro" id="IPR006153">
    <property type="entry name" value="Cation/H_exchanger_TM"/>
</dbReference>
<evidence type="ECO:0000313" key="15">
    <source>
        <dbReference type="EMBL" id="UXE61587.1"/>
    </source>
</evidence>
<evidence type="ECO:0000256" key="6">
    <source>
        <dbReference type="ARBA" id="ARBA00022692"/>
    </source>
</evidence>
<dbReference type="EMBL" id="CP073041">
    <property type="protein sequence ID" value="UXE61587.1"/>
    <property type="molecule type" value="Genomic_DNA"/>
</dbReference>
<accession>A0A977PWI9</accession>
<feature type="transmembrane region" description="Helical" evidence="13">
    <location>
        <begin position="377"/>
        <end position="396"/>
    </location>
</feature>
<proteinExistence type="inferred from homology"/>
<evidence type="ECO:0000256" key="3">
    <source>
        <dbReference type="ARBA" id="ARBA00022448"/>
    </source>
</evidence>
<evidence type="ECO:0000256" key="1">
    <source>
        <dbReference type="ARBA" id="ARBA00004651"/>
    </source>
</evidence>
<dbReference type="GO" id="GO:0015386">
    <property type="term" value="F:potassium:proton antiporter activity"/>
    <property type="evidence" value="ECO:0007669"/>
    <property type="project" value="TreeGrafter"/>
</dbReference>